<evidence type="ECO:0000256" key="2">
    <source>
        <dbReference type="SAM" id="SignalP"/>
    </source>
</evidence>
<dbReference type="AlphaFoldDB" id="A0A543ISU2"/>
<dbReference type="SUPFAM" id="SSF109998">
    <property type="entry name" value="Triger factor/SurA peptide-binding domain-like"/>
    <property type="match status" value="1"/>
</dbReference>
<dbReference type="PANTHER" id="PTHR47637">
    <property type="entry name" value="CHAPERONE SURA"/>
    <property type="match status" value="1"/>
</dbReference>
<dbReference type="Gene3D" id="1.10.4030.10">
    <property type="entry name" value="Porin chaperone SurA, peptide-binding domain"/>
    <property type="match status" value="1"/>
</dbReference>
<dbReference type="EMBL" id="VFPQ01000001">
    <property type="protein sequence ID" value="TQM73612.1"/>
    <property type="molecule type" value="Genomic_DNA"/>
</dbReference>
<protein>
    <submittedName>
        <fullName evidence="3">Peptidyl-prolyl cis-trans isomerase SurA</fullName>
    </submittedName>
</protein>
<gene>
    <name evidence="3" type="ORF">FHX40_0263</name>
</gene>
<dbReference type="InterPro" id="IPR050280">
    <property type="entry name" value="OMP_Chaperone_SurA"/>
</dbReference>
<organism evidence="3 4">
    <name type="scientific">Thermopolyspora flexuosa</name>
    <dbReference type="NCBI Taxonomy" id="103836"/>
    <lineage>
        <taxon>Bacteria</taxon>
        <taxon>Bacillati</taxon>
        <taxon>Actinomycetota</taxon>
        <taxon>Actinomycetes</taxon>
        <taxon>Streptosporangiales</taxon>
        <taxon>Streptosporangiaceae</taxon>
        <taxon>Thermopolyspora</taxon>
    </lineage>
</organism>
<feature type="chain" id="PRO_5039619471" evidence="2">
    <location>
        <begin position="29"/>
        <end position="202"/>
    </location>
</feature>
<keyword evidence="1 2" id="KW-0732">Signal</keyword>
<evidence type="ECO:0000256" key="1">
    <source>
        <dbReference type="ARBA" id="ARBA00022729"/>
    </source>
</evidence>
<dbReference type="Pfam" id="PF13624">
    <property type="entry name" value="SurA_N_3"/>
    <property type="match status" value="1"/>
</dbReference>
<name>A0A543ISU2_9ACTN</name>
<evidence type="ECO:0000313" key="4">
    <source>
        <dbReference type="Proteomes" id="UP000319213"/>
    </source>
</evidence>
<sequence length="202" mass="22011">MKSNRVRFLLAVAATAAALTACTPAGTAAVVGGERISSAELNQNIEAVKREAAAINADLDAPEALPAKLPQVVLHYLVLIRQSEQLARRDGITVSESEIDQQIKRYEDAYQISFDQLAPRVGIPKARIRDFMRAQVIQNKVAPRLGITEQTTENEAMEKLDKALSEAAPVTWNPRYGKRVGLDGRFELPDRFGAADADGNEG</sequence>
<dbReference type="Proteomes" id="UP000319213">
    <property type="component" value="Unassembled WGS sequence"/>
</dbReference>
<comment type="caution">
    <text evidence="3">The sequence shown here is derived from an EMBL/GenBank/DDBJ whole genome shotgun (WGS) entry which is preliminary data.</text>
</comment>
<proteinExistence type="predicted"/>
<keyword evidence="4" id="KW-1185">Reference proteome</keyword>
<accession>A0A543ISU2</accession>
<dbReference type="GO" id="GO:0016853">
    <property type="term" value="F:isomerase activity"/>
    <property type="evidence" value="ECO:0007669"/>
    <property type="project" value="UniProtKB-KW"/>
</dbReference>
<dbReference type="PANTHER" id="PTHR47637:SF1">
    <property type="entry name" value="CHAPERONE SURA"/>
    <property type="match status" value="1"/>
</dbReference>
<reference evidence="3 4" key="1">
    <citation type="submission" date="2019-06" db="EMBL/GenBank/DDBJ databases">
        <title>Sequencing the genomes of 1000 actinobacteria strains.</title>
        <authorList>
            <person name="Klenk H.-P."/>
        </authorList>
    </citation>
    <scope>NUCLEOTIDE SEQUENCE [LARGE SCALE GENOMIC DNA]</scope>
    <source>
        <strain evidence="3 4">DSM 43186</strain>
    </source>
</reference>
<dbReference type="PROSITE" id="PS51257">
    <property type="entry name" value="PROKAR_LIPOPROTEIN"/>
    <property type="match status" value="1"/>
</dbReference>
<feature type="signal peptide" evidence="2">
    <location>
        <begin position="1"/>
        <end position="28"/>
    </location>
</feature>
<keyword evidence="3" id="KW-0413">Isomerase</keyword>
<dbReference type="RefSeq" id="WP_170198674.1">
    <property type="nucleotide sequence ID" value="NZ_BMPV01000004.1"/>
</dbReference>
<evidence type="ECO:0000313" key="3">
    <source>
        <dbReference type="EMBL" id="TQM73612.1"/>
    </source>
</evidence>
<dbReference type="InterPro" id="IPR027304">
    <property type="entry name" value="Trigger_fact/SurA_dom_sf"/>
</dbReference>